<gene>
    <name evidence="7" type="ORF">SAMN06272739_1561</name>
</gene>
<feature type="transmembrane region" description="Helical" evidence="6">
    <location>
        <begin position="138"/>
        <end position="158"/>
    </location>
</feature>
<feature type="transmembrane region" description="Helical" evidence="6">
    <location>
        <begin position="432"/>
        <end position="449"/>
    </location>
</feature>
<organism evidence="7 8">
    <name type="scientific">Blastococcus haudaquaticus</name>
    <dbReference type="NCBI Taxonomy" id="1938745"/>
    <lineage>
        <taxon>Bacteria</taxon>
        <taxon>Bacillati</taxon>
        <taxon>Actinomycetota</taxon>
        <taxon>Actinomycetes</taxon>
        <taxon>Geodermatophilales</taxon>
        <taxon>Geodermatophilaceae</taxon>
        <taxon>Blastococcus</taxon>
    </lineage>
</organism>
<feature type="transmembrane region" description="Helical" evidence="6">
    <location>
        <begin position="360"/>
        <end position="384"/>
    </location>
</feature>
<feature type="transmembrane region" description="Helical" evidence="6">
    <location>
        <begin position="239"/>
        <end position="258"/>
    </location>
</feature>
<dbReference type="GO" id="GO:0005886">
    <property type="term" value="C:plasma membrane"/>
    <property type="evidence" value="ECO:0007669"/>
    <property type="project" value="UniProtKB-SubCell"/>
</dbReference>
<dbReference type="PANTHER" id="PTHR42770:SF7">
    <property type="entry name" value="MEMBRANE PROTEIN"/>
    <property type="match status" value="1"/>
</dbReference>
<dbReference type="OrthoDB" id="4568421at2"/>
<protein>
    <submittedName>
        <fullName evidence="7">Amino acid/polyamine/organocation transporter, APC superfamily</fullName>
    </submittedName>
</protein>
<feature type="transmembrane region" description="Helical" evidence="6">
    <location>
        <begin position="290"/>
        <end position="315"/>
    </location>
</feature>
<dbReference type="Gene3D" id="1.20.1740.10">
    <property type="entry name" value="Amino acid/polyamine transporter I"/>
    <property type="match status" value="1"/>
</dbReference>
<dbReference type="Proteomes" id="UP000219482">
    <property type="component" value="Unassembled WGS sequence"/>
</dbReference>
<comment type="subcellular location">
    <subcellularLocation>
        <location evidence="1">Cell membrane</location>
        <topology evidence="1">Multi-pass membrane protein</topology>
    </subcellularLocation>
</comment>
<evidence type="ECO:0000256" key="6">
    <source>
        <dbReference type="SAM" id="Phobius"/>
    </source>
</evidence>
<evidence type="ECO:0000313" key="7">
    <source>
        <dbReference type="EMBL" id="SOD97623.1"/>
    </source>
</evidence>
<keyword evidence="4 6" id="KW-1133">Transmembrane helix</keyword>
<feature type="transmembrane region" description="Helical" evidence="6">
    <location>
        <begin position="45"/>
        <end position="70"/>
    </location>
</feature>
<reference evidence="8" key="1">
    <citation type="submission" date="2017-09" db="EMBL/GenBank/DDBJ databases">
        <authorList>
            <person name="Varghese N."/>
            <person name="Submissions S."/>
        </authorList>
    </citation>
    <scope>NUCLEOTIDE SEQUENCE [LARGE SCALE GENOMIC DNA]</scope>
    <source>
        <strain evidence="8">DSM 44270</strain>
    </source>
</reference>
<feature type="transmembrane region" description="Helical" evidence="6">
    <location>
        <begin position="18"/>
        <end position="39"/>
    </location>
</feature>
<dbReference type="AlphaFoldDB" id="A0A286GQ19"/>
<dbReference type="GO" id="GO:0022857">
    <property type="term" value="F:transmembrane transporter activity"/>
    <property type="evidence" value="ECO:0007669"/>
    <property type="project" value="InterPro"/>
</dbReference>
<evidence type="ECO:0000256" key="3">
    <source>
        <dbReference type="ARBA" id="ARBA00022692"/>
    </source>
</evidence>
<sequence>MTEQEHGGFIRTLGRWDVLAVAFGAMIGFGWIVLTGGFLEGAGTLGAALAFVIGGVVVALVGLTYAELVSAMPHVGGEHNYALRALGSRPAFVTSWALVLGYVSVVAFEAVALPQTMLYLFPDMLAGRLWTVADYDVYASWVAIGVGAAVVMTALNYVGVRPAAVFQTVAVLFLLGVGLALVVGSFVGGDTANMQPLFTGGLAGLITVLVATPFLFVGFDVIPQSAEEIDMSYRRIGQLLLVSVALAVGWYVMIMLTVGSSLPAGELAASDLAAADGMTALWGSGLMGDVLVIGGIAGILTSWNGFLIGASRLLYALGQSGMVPAWFGRLHPRFRTPGNALLFIGALSVIAPFFGRQTLVWMVDAGGFSIVVAYVMVAVSFVVLRRREPDMDRPFRAPGGQTTGVLAAVLAIGLGVLFLPGMPAALIWPYEWLVLAAWWALGLFFLLRLPSVGPGPDAEARILAARGR</sequence>
<dbReference type="Pfam" id="PF13520">
    <property type="entry name" value="AA_permease_2"/>
    <property type="match status" value="1"/>
</dbReference>
<feature type="transmembrane region" description="Helical" evidence="6">
    <location>
        <begin position="405"/>
        <end position="426"/>
    </location>
</feature>
<keyword evidence="2" id="KW-1003">Cell membrane</keyword>
<dbReference type="PANTHER" id="PTHR42770">
    <property type="entry name" value="AMINO ACID TRANSPORTER-RELATED"/>
    <property type="match status" value="1"/>
</dbReference>
<proteinExistence type="predicted"/>
<evidence type="ECO:0000256" key="2">
    <source>
        <dbReference type="ARBA" id="ARBA00022475"/>
    </source>
</evidence>
<dbReference type="EMBL" id="OCNK01000002">
    <property type="protein sequence ID" value="SOD97623.1"/>
    <property type="molecule type" value="Genomic_DNA"/>
</dbReference>
<feature type="transmembrane region" description="Helical" evidence="6">
    <location>
        <begin position="198"/>
        <end position="219"/>
    </location>
</feature>
<evidence type="ECO:0000256" key="1">
    <source>
        <dbReference type="ARBA" id="ARBA00004651"/>
    </source>
</evidence>
<dbReference type="PIRSF" id="PIRSF006060">
    <property type="entry name" value="AA_transporter"/>
    <property type="match status" value="1"/>
</dbReference>
<dbReference type="InterPro" id="IPR002293">
    <property type="entry name" value="AA/rel_permease1"/>
</dbReference>
<dbReference type="InterPro" id="IPR050367">
    <property type="entry name" value="APC_superfamily"/>
</dbReference>
<name>A0A286GQ19_9ACTN</name>
<feature type="transmembrane region" description="Helical" evidence="6">
    <location>
        <begin position="336"/>
        <end position="354"/>
    </location>
</feature>
<feature type="transmembrane region" description="Helical" evidence="6">
    <location>
        <begin position="165"/>
        <end position="186"/>
    </location>
</feature>
<keyword evidence="8" id="KW-1185">Reference proteome</keyword>
<keyword evidence="3 6" id="KW-0812">Transmembrane</keyword>
<evidence type="ECO:0000256" key="5">
    <source>
        <dbReference type="ARBA" id="ARBA00023136"/>
    </source>
</evidence>
<keyword evidence="5 6" id="KW-0472">Membrane</keyword>
<evidence type="ECO:0000313" key="8">
    <source>
        <dbReference type="Proteomes" id="UP000219482"/>
    </source>
</evidence>
<dbReference type="RefSeq" id="WP_097183347.1">
    <property type="nucleotide sequence ID" value="NZ_OCNK01000002.1"/>
</dbReference>
<accession>A0A286GQ19</accession>
<evidence type="ECO:0000256" key="4">
    <source>
        <dbReference type="ARBA" id="ARBA00022989"/>
    </source>
</evidence>
<feature type="transmembrane region" description="Helical" evidence="6">
    <location>
        <begin position="91"/>
        <end position="118"/>
    </location>
</feature>